<dbReference type="AlphaFoldDB" id="A0ABD5VX65"/>
<dbReference type="PANTHER" id="PTHR43221">
    <property type="entry name" value="PROTEASE HTPX"/>
    <property type="match status" value="1"/>
</dbReference>
<evidence type="ECO:0000256" key="2">
    <source>
        <dbReference type="ARBA" id="ARBA00022670"/>
    </source>
</evidence>
<evidence type="ECO:0000256" key="3">
    <source>
        <dbReference type="ARBA" id="ARBA00022692"/>
    </source>
</evidence>
<dbReference type="Gene3D" id="3.30.2010.10">
    <property type="entry name" value="Metalloproteases ('zincins'), catalytic domain"/>
    <property type="match status" value="1"/>
</dbReference>
<dbReference type="GO" id="GO:0046872">
    <property type="term" value="F:metal ion binding"/>
    <property type="evidence" value="ECO:0007669"/>
    <property type="project" value="UniProtKB-KW"/>
</dbReference>
<evidence type="ECO:0000313" key="14">
    <source>
        <dbReference type="EMBL" id="MFC7057800.1"/>
    </source>
</evidence>
<dbReference type="Proteomes" id="UP001596445">
    <property type="component" value="Unassembled WGS sequence"/>
</dbReference>
<comment type="caution">
    <text evidence="14">The sequence shown here is derived from an EMBL/GenBank/DDBJ whole genome shotgun (WGS) entry which is preliminary data.</text>
</comment>
<dbReference type="Pfam" id="PF01435">
    <property type="entry name" value="Peptidase_M48"/>
    <property type="match status" value="1"/>
</dbReference>
<evidence type="ECO:0000256" key="5">
    <source>
        <dbReference type="ARBA" id="ARBA00022801"/>
    </source>
</evidence>
<feature type="transmembrane region" description="Helical" evidence="12">
    <location>
        <begin position="202"/>
        <end position="221"/>
    </location>
</feature>
<sequence>MLAVPALLVGLNALFVFAVLWGFGVLLPTVVTAAVLGEPALLSDLFRLPVSVPVYAALVVAFLAGQVYYGYRRVFARPSVTDETQGHEVDEIVRRLAMRVDIPTPSTRIIDSEQPSCYTVGRFTDATIVVTTGLIERLDSNELEAVLAHELAHVANRDVTLMTVTTLVLEIATRTYHTVRLVPRALGQTEQLTRTERIALRWFLPLSVVVYVVVSPLLLVFPKLTEWATKTLSHAREFAADEAAAATTGAPLALATALVALDEAAPTPERDLRRARTQALCIVPTPPVTGPTASDPPEPAATDREPLTEWLPGRTGTSPVSGTHPPVKKRVERLQSLAAQEDGR</sequence>
<comment type="cofactor">
    <cofactor evidence="10">
        <name>Zn(2+)</name>
        <dbReference type="ChEBI" id="CHEBI:29105"/>
    </cofactor>
    <text evidence="10">Binds 1 zinc ion per subunit.</text>
</comment>
<keyword evidence="5 10" id="KW-0378">Hydrolase</keyword>
<keyword evidence="1" id="KW-1003">Cell membrane</keyword>
<evidence type="ECO:0000256" key="6">
    <source>
        <dbReference type="ARBA" id="ARBA00022833"/>
    </source>
</evidence>
<keyword evidence="2 10" id="KW-0645">Protease</keyword>
<dbReference type="EC" id="3.4.24.-" evidence="14"/>
<comment type="similarity">
    <text evidence="10">Belongs to the peptidase M48 family.</text>
</comment>
<evidence type="ECO:0000256" key="12">
    <source>
        <dbReference type="SAM" id="Phobius"/>
    </source>
</evidence>
<evidence type="ECO:0000256" key="7">
    <source>
        <dbReference type="ARBA" id="ARBA00022989"/>
    </source>
</evidence>
<gene>
    <name evidence="14" type="ORF">ACFQQG_06005</name>
</gene>
<keyword evidence="9 12" id="KW-0472">Membrane</keyword>
<proteinExistence type="inferred from homology"/>
<evidence type="ECO:0000256" key="10">
    <source>
        <dbReference type="RuleBase" id="RU003983"/>
    </source>
</evidence>
<evidence type="ECO:0000256" key="11">
    <source>
        <dbReference type="SAM" id="MobiDB-lite"/>
    </source>
</evidence>
<dbReference type="InterPro" id="IPR001915">
    <property type="entry name" value="Peptidase_M48"/>
</dbReference>
<evidence type="ECO:0000313" key="15">
    <source>
        <dbReference type="Proteomes" id="UP001596445"/>
    </source>
</evidence>
<feature type="domain" description="Peptidase M48" evidence="13">
    <location>
        <begin position="87"/>
        <end position="337"/>
    </location>
</feature>
<dbReference type="GO" id="GO:0006508">
    <property type="term" value="P:proteolysis"/>
    <property type="evidence" value="ECO:0007669"/>
    <property type="project" value="UniProtKB-KW"/>
</dbReference>
<keyword evidence="3 12" id="KW-0812">Transmembrane</keyword>
<keyword evidence="8 10" id="KW-0482">Metalloprotease</keyword>
<name>A0ABD5VX65_9EURY</name>
<feature type="transmembrane region" description="Helical" evidence="12">
    <location>
        <begin position="52"/>
        <end position="71"/>
    </location>
</feature>
<keyword evidence="7 12" id="KW-1133">Transmembrane helix</keyword>
<protein>
    <submittedName>
        <fullName evidence="14">M48 family metalloprotease</fullName>
        <ecNumber evidence="14">3.4.24.-</ecNumber>
    </submittedName>
</protein>
<evidence type="ECO:0000256" key="8">
    <source>
        <dbReference type="ARBA" id="ARBA00023049"/>
    </source>
</evidence>
<dbReference type="GO" id="GO:0008237">
    <property type="term" value="F:metallopeptidase activity"/>
    <property type="evidence" value="ECO:0007669"/>
    <property type="project" value="UniProtKB-KW"/>
</dbReference>
<feature type="region of interest" description="Disordered" evidence="11">
    <location>
        <begin position="283"/>
        <end position="344"/>
    </location>
</feature>
<keyword evidence="4" id="KW-0479">Metal-binding</keyword>
<dbReference type="EMBL" id="JBHSZI010000001">
    <property type="protein sequence ID" value="MFC7057800.1"/>
    <property type="molecule type" value="Genomic_DNA"/>
</dbReference>
<evidence type="ECO:0000256" key="1">
    <source>
        <dbReference type="ARBA" id="ARBA00022475"/>
    </source>
</evidence>
<feature type="compositionally biased region" description="Pro residues" evidence="11">
    <location>
        <begin position="284"/>
        <end position="299"/>
    </location>
</feature>
<accession>A0ABD5VX65</accession>
<reference evidence="14 15" key="1">
    <citation type="journal article" date="2019" name="Int. J. Syst. Evol. Microbiol.">
        <title>The Global Catalogue of Microorganisms (GCM) 10K type strain sequencing project: providing services to taxonomists for standard genome sequencing and annotation.</title>
        <authorList>
            <consortium name="The Broad Institute Genomics Platform"/>
            <consortium name="The Broad Institute Genome Sequencing Center for Infectious Disease"/>
            <person name="Wu L."/>
            <person name="Ma J."/>
        </authorList>
    </citation>
    <scope>NUCLEOTIDE SEQUENCE [LARGE SCALE GENOMIC DNA]</scope>
    <source>
        <strain evidence="14 15">JCM 30072</strain>
    </source>
</reference>
<dbReference type="PANTHER" id="PTHR43221:SF2">
    <property type="entry name" value="PROTEASE HTPX HOMOLOG"/>
    <property type="match status" value="1"/>
</dbReference>
<evidence type="ECO:0000256" key="4">
    <source>
        <dbReference type="ARBA" id="ARBA00022723"/>
    </source>
</evidence>
<dbReference type="InterPro" id="IPR050083">
    <property type="entry name" value="HtpX_protease"/>
</dbReference>
<keyword evidence="6 10" id="KW-0862">Zinc</keyword>
<evidence type="ECO:0000259" key="13">
    <source>
        <dbReference type="Pfam" id="PF01435"/>
    </source>
</evidence>
<keyword evidence="15" id="KW-1185">Reference proteome</keyword>
<evidence type="ECO:0000256" key="9">
    <source>
        <dbReference type="ARBA" id="ARBA00023136"/>
    </source>
</evidence>
<organism evidence="14 15">
    <name type="scientific">Halovenus salina</name>
    <dbReference type="NCBI Taxonomy" id="1510225"/>
    <lineage>
        <taxon>Archaea</taxon>
        <taxon>Methanobacteriati</taxon>
        <taxon>Methanobacteriota</taxon>
        <taxon>Stenosarchaea group</taxon>
        <taxon>Halobacteria</taxon>
        <taxon>Halobacteriales</taxon>
        <taxon>Haloarculaceae</taxon>
        <taxon>Halovenus</taxon>
    </lineage>
</organism>
<dbReference type="RefSeq" id="WP_382184578.1">
    <property type="nucleotide sequence ID" value="NZ_JBHSZI010000001.1"/>
</dbReference>